<evidence type="ECO:0008006" key="5">
    <source>
        <dbReference type="Google" id="ProtNLM"/>
    </source>
</evidence>
<dbReference type="PROSITE" id="PS51257">
    <property type="entry name" value="PROKAR_LIPOPROTEIN"/>
    <property type="match status" value="1"/>
</dbReference>
<sequence length="231" mass="24685">MGCGTRLAMTGLFRYWSAPLRAAMATAALWAAAGCAYVQPSNMPLTRQQAEELTPLVPVPASRAWISPDGLQLVFHRDLPGGAEQRVLLANHTPVAGDNQMVLRIRQTYGEAGRLRFEDFVHRIGGLPAPFEAFSPGAFIDGEDDLGPYSWAEERVGADIICVLAIRRLATGRRHLPAQADAMDILLRNCVVGSAEQALRPILAPSVMGSPQGTASAGQSRMLSALAGPSQ</sequence>
<evidence type="ECO:0000256" key="2">
    <source>
        <dbReference type="SAM" id="SignalP"/>
    </source>
</evidence>
<proteinExistence type="predicted"/>
<accession>A0A1N7PX46</accession>
<name>A0A1N7PX46_9RHOB</name>
<feature type="signal peptide" evidence="2">
    <location>
        <begin position="1"/>
        <end position="22"/>
    </location>
</feature>
<dbReference type="STRING" id="1086013.SAMN05421774_106221"/>
<evidence type="ECO:0000313" key="3">
    <source>
        <dbReference type="EMBL" id="SIT15140.1"/>
    </source>
</evidence>
<keyword evidence="2" id="KW-0732">Signal</keyword>
<reference evidence="3 4" key="1">
    <citation type="submission" date="2017-01" db="EMBL/GenBank/DDBJ databases">
        <authorList>
            <person name="Mah S.A."/>
            <person name="Swanson W.J."/>
            <person name="Moy G.W."/>
            <person name="Vacquier V.D."/>
        </authorList>
    </citation>
    <scope>NUCLEOTIDE SEQUENCE [LARGE SCALE GENOMIC DNA]</scope>
    <source>
        <strain evidence="3 4">DSM 26375</strain>
    </source>
</reference>
<feature type="region of interest" description="Disordered" evidence="1">
    <location>
        <begin position="210"/>
        <end position="231"/>
    </location>
</feature>
<dbReference type="EMBL" id="FTOT01000006">
    <property type="protein sequence ID" value="SIT15140.1"/>
    <property type="molecule type" value="Genomic_DNA"/>
</dbReference>
<organism evidence="3 4">
    <name type="scientific">Gemmobacter megaterium</name>
    <dbReference type="NCBI Taxonomy" id="1086013"/>
    <lineage>
        <taxon>Bacteria</taxon>
        <taxon>Pseudomonadati</taxon>
        <taxon>Pseudomonadota</taxon>
        <taxon>Alphaproteobacteria</taxon>
        <taxon>Rhodobacterales</taxon>
        <taxon>Paracoccaceae</taxon>
        <taxon>Gemmobacter</taxon>
    </lineage>
</organism>
<dbReference type="Proteomes" id="UP000186141">
    <property type="component" value="Unassembled WGS sequence"/>
</dbReference>
<keyword evidence="4" id="KW-1185">Reference proteome</keyword>
<evidence type="ECO:0000313" key="4">
    <source>
        <dbReference type="Proteomes" id="UP000186141"/>
    </source>
</evidence>
<feature type="chain" id="PRO_5012591372" description="Cellulose biosynthesis protein BcsN" evidence="2">
    <location>
        <begin position="23"/>
        <end position="231"/>
    </location>
</feature>
<evidence type="ECO:0000256" key="1">
    <source>
        <dbReference type="SAM" id="MobiDB-lite"/>
    </source>
</evidence>
<dbReference type="AlphaFoldDB" id="A0A1N7PX46"/>
<feature type="compositionally biased region" description="Polar residues" evidence="1">
    <location>
        <begin position="210"/>
        <end position="222"/>
    </location>
</feature>
<gene>
    <name evidence="3" type="ORF">SAMN05421774_106221</name>
</gene>
<protein>
    <recommendedName>
        <fullName evidence="5">Cellulose biosynthesis protein BcsN</fullName>
    </recommendedName>
</protein>